<feature type="region of interest" description="Disordered" evidence="1">
    <location>
        <begin position="1"/>
        <end position="20"/>
    </location>
</feature>
<accession>A0A368QQ45</accession>
<dbReference type="AlphaFoldDB" id="A0A368QQ45"/>
<name>A0A368QQ45_SETIT</name>
<dbReference type="EMBL" id="CM003531">
    <property type="protein sequence ID" value="RCV20081.1"/>
    <property type="molecule type" value="Genomic_DNA"/>
</dbReference>
<dbReference type="EMBL" id="CM003531">
    <property type="protein sequence ID" value="RCV20084.1"/>
    <property type="molecule type" value="Genomic_DNA"/>
</dbReference>
<organism evidence="2">
    <name type="scientific">Setaria italica</name>
    <name type="common">Foxtail millet</name>
    <name type="synonym">Panicum italicum</name>
    <dbReference type="NCBI Taxonomy" id="4555"/>
    <lineage>
        <taxon>Eukaryota</taxon>
        <taxon>Viridiplantae</taxon>
        <taxon>Streptophyta</taxon>
        <taxon>Embryophyta</taxon>
        <taxon>Tracheophyta</taxon>
        <taxon>Spermatophyta</taxon>
        <taxon>Magnoliopsida</taxon>
        <taxon>Liliopsida</taxon>
        <taxon>Poales</taxon>
        <taxon>Poaceae</taxon>
        <taxon>PACMAD clade</taxon>
        <taxon>Panicoideae</taxon>
        <taxon>Panicodae</taxon>
        <taxon>Paniceae</taxon>
        <taxon>Cenchrinae</taxon>
        <taxon>Setaria</taxon>
    </lineage>
</organism>
<protein>
    <submittedName>
        <fullName evidence="2">Uncharacterized protein</fullName>
    </submittedName>
</protein>
<gene>
    <name evidence="2" type="ORF">SETIT_4G027100v2</name>
</gene>
<sequence length="126" mass="13836">MAAGERGPNQGQFVNSYPKLGGICPNQGAFIKMFRPPTWRPPRSRCRRRPLLSPPPSIPHSTSVKSTRRTPPPSRTGPPEMRPRSGRRRRRSAPRRRFMSDSADCWQEPCGPGSAGGAGCLASASR</sequence>
<feature type="compositionally biased region" description="Basic residues" evidence="1">
    <location>
        <begin position="84"/>
        <end position="97"/>
    </location>
</feature>
<reference evidence="2" key="2">
    <citation type="submission" date="2015-07" db="EMBL/GenBank/DDBJ databases">
        <authorList>
            <person name="Noorani M."/>
        </authorList>
    </citation>
    <scope>NUCLEOTIDE SEQUENCE</scope>
    <source>
        <strain evidence="2">Yugu1</strain>
    </source>
</reference>
<evidence type="ECO:0000256" key="1">
    <source>
        <dbReference type="SAM" id="MobiDB-lite"/>
    </source>
</evidence>
<dbReference type="EMBL" id="CM003531">
    <property type="protein sequence ID" value="RCV20082.1"/>
    <property type="molecule type" value="Genomic_DNA"/>
</dbReference>
<feature type="region of interest" description="Disordered" evidence="1">
    <location>
        <begin position="33"/>
        <end position="126"/>
    </location>
</feature>
<proteinExistence type="predicted"/>
<evidence type="ECO:0000313" key="2">
    <source>
        <dbReference type="EMBL" id="RCV20081.1"/>
    </source>
</evidence>
<dbReference type="EMBL" id="CM003531">
    <property type="protein sequence ID" value="RCV20080.1"/>
    <property type="molecule type" value="Genomic_DNA"/>
</dbReference>
<reference evidence="2" key="1">
    <citation type="journal article" date="2012" name="Nat. Biotechnol.">
        <title>Reference genome sequence of the model plant Setaria.</title>
        <authorList>
            <person name="Bennetzen J.L."/>
            <person name="Schmutz J."/>
            <person name="Wang H."/>
            <person name="Percifield R."/>
            <person name="Hawkins J."/>
            <person name="Pontaroli A.C."/>
            <person name="Estep M."/>
            <person name="Feng L."/>
            <person name="Vaughn J.N."/>
            <person name="Grimwood J."/>
            <person name="Jenkins J."/>
            <person name="Barry K."/>
            <person name="Lindquist E."/>
            <person name="Hellsten U."/>
            <person name="Deshpande S."/>
            <person name="Wang X."/>
            <person name="Wu X."/>
            <person name="Mitros T."/>
            <person name="Triplett J."/>
            <person name="Yang X."/>
            <person name="Ye C.Y."/>
            <person name="Mauro-Herrera M."/>
            <person name="Wang L."/>
            <person name="Li P."/>
            <person name="Sharma M."/>
            <person name="Sharma R."/>
            <person name="Ronald P.C."/>
            <person name="Panaud O."/>
            <person name="Kellogg E.A."/>
            <person name="Brutnell T.P."/>
            <person name="Doust A.N."/>
            <person name="Tuskan G.A."/>
            <person name="Rokhsar D."/>
            <person name="Devos K.M."/>
        </authorList>
    </citation>
    <scope>NUCLEOTIDE SEQUENCE [LARGE SCALE GENOMIC DNA]</scope>
    <source>
        <strain evidence="2">Yugu1</strain>
    </source>
</reference>
<dbReference type="EMBL" id="CM003531">
    <property type="protein sequence ID" value="RCV20083.1"/>
    <property type="molecule type" value="Genomic_DNA"/>
</dbReference>